<name>C4J6P2_MAIZE</name>
<feature type="region of interest" description="Disordered" evidence="1">
    <location>
        <begin position="24"/>
        <end position="48"/>
    </location>
</feature>
<dbReference type="EMBL" id="BT086489">
    <property type="protein sequence ID" value="ACR36842.1"/>
    <property type="molecule type" value="mRNA"/>
</dbReference>
<accession>C4J6P2</accession>
<reference evidence="2" key="2">
    <citation type="submission" date="2012-06" db="EMBL/GenBank/DDBJ databases">
        <authorList>
            <person name="Yu Y."/>
            <person name="Currie J."/>
            <person name="Lomeli R."/>
            <person name="Angelova A."/>
            <person name="Collura K."/>
            <person name="Wissotski M."/>
            <person name="Campos D."/>
            <person name="Kudrna D."/>
            <person name="Golser W."/>
            <person name="Ashely E."/>
            <person name="Descour A."/>
            <person name="Fernandes J."/>
            <person name="Soderlund C."/>
            <person name="Walbot V."/>
        </authorList>
    </citation>
    <scope>NUCLEOTIDE SEQUENCE</scope>
    <source>
        <strain evidence="2">B73</strain>
    </source>
</reference>
<feature type="compositionally biased region" description="Polar residues" evidence="1">
    <location>
        <begin position="34"/>
        <end position="48"/>
    </location>
</feature>
<evidence type="ECO:0000313" key="2">
    <source>
        <dbReference type="EMBL" id="ACR36842.1"/>
    </source>
</evidence>
<reference evidence="2" key="1">
    <citation type="journal article" date="2009" name="PLoS Genet.">
        <title>Sequencing, mapping, and analysis of 27,455 maize full-length cDNAs.</title>
        <authorList>
            <person name="Soderlund C."/>
            <person name="Descour A."/>
            <person name="Kudrna D."/>
            <person name="Bomhoff M."/>
            <person name="Boyd L."/>
            <person name="Currie J."/>
            <person name="Angelova A."/>
            <person name="Collura K."/>
            <person name="Wissotski M."/>
            <person name="Ashley E."/>
            <person name="Morrow D."/>
            <person name="Fernandes J."/>
            <person name="Walbot V."/>
            <person name="Yu Y."/>
        </authorList>
    </citation>
    <scope>NUCLEOTIDE SEQUENCE</scope>
    <source>
        <strain evidence="2">B73</strain>
    </source>
</reference>
<protein>
    <submittedName>
        <fullName evidence="2">Uncharacterized protein</fullName>
    </submittedName>
</protein>
<sequence length="98" mass="10703">MCIHINNRLVLNIHGIRRELDSLKPPLPLKSQGHMMSTATLGSARSSNESSSFLCLPSSRARSVPAAARWPSASLWARLGGASVTAGRNSRRLRWPPM</sequence>
<organism evidence="2">
    <name type="scientific">Zea mays</name>
    <name type="common">Maize</name>
    <dbReference type="NCBI Taxonomy" id="4577"/>
    <lineage>
        <taxon>Eukaryota</taxon>
        <taxon>Viridiplantae</taxon>
        <taxon>Streptophyta</taxon>
        <taxon>Embryophyta</taxon>
        <taxon>Tracheophyta</taxon>
        <taxon>Spermatophyta</taxon>
        <taxon>Magnoliopsida</taxon>
        <taxon>Liliopsida</taxon>
        <taxon>Poales</taxon>
        <taxon>Poaceae</taxon>
        <taxon>PACMAD clade</taxon>
        <taxon>Panicoideae</taxon>
        <taxon>Andropogonodae</taxon>
        <taxon>Andropogoneae</taxon>
        <taxon>Tripsacinae</taxon>
        <taxon>Zea</taxon>
    </lineage>
</organism>
<proteinExistence type="evidence at transcript level"/>
<dbReference type="AlphaFoldDB" id="C4J6P2"/>
<evidence type="ECO:0000256" key="1">
    <source>
        <dbReference type="SAM" id="MobiDB-lite"/>
    </source>
</evidence>